<evidence type="ECO:0000313" key="4">
    <source>
        <dbReference type="Proteomes" id="UP000237347"/>
    </source>
</evidence>
<accession>A0AAW0JFK1</accession>
<proteinExistence type="predicted"/>
<feature type="repeat" description="PPR" evidence="2">
    <location>
        <begin position="85"/>
        <end position="119"/>
    </location>
</feature>
<evidence type="ECO:0000313" key="3">
    <source>
        <dbReference type="EMBL" id="KAK7825343.1"/>
    </source>
</evidence>
<keyword evidence="1" id="KW-0677">Repeat</keyword>
<dbReference type="PROSITE" id="PS51375">
    <property type="entry name" value="PPR"/>
    <property type="match status" value="2"/>
</dbReference>
<evidence type="ECO:0000256" key="2">
    <source>
        <dbReference type="PROSITE-ProRule" id="PRU00708"/>
    </source>
</evidence>
<dbReference type="PANTHER" id="PTHR47926">
    <property type="entry name" value="PENTATRICOPEPTIDE REPEAT-CONTAINING PROTEIN"/>
    <property type="match status" value="1"/>
</dbReference>
<comment type="caution">
    <text evidence="3">The sequence shown here is derived from an EMBL/GenBank/DDBJ whole genome shotgun (WGS) entry which is preliminary data.</text>
</comment>
<dbReference type="InterPro" id="IPR011990">
    <property type="entry name" value="TPR-like_helical_dom_sf"/>
</dbReference>
<dbReference type="GO" id="GO:0003723">
    <property type="term" value="F:RNA binding"/>
    <property type="evidence" value="ECO:0007669"/>
    <property type="project" value="InterPro"/>
</dbReference>
<reference evidence="3 4" key="1">
    <citation type="journal article" date="2018" name="Sci. Data">
        <title>The draft genome sequence of cork oak.</title>
        <authorList>
            <person name="Ramos A.M."/>
            <person name="Usie A."/>
            <person name="Barbosa P."/>
            <person name="Barros P.M."/>
            <person name="Capote T."/>
            <person name="Chaves I."/>
            <person name="Simoes F."/>
            <person name="Abreu I."/>
            <person name="Carrasquinho I."/>
            <person name="Faro C."/>
            <person name="Guimaraes J.B."/>
            <person name="Mendonca D."/>
            <person name="Nobrega F."/>
            <person name="Rodrigues L."/>
            <person name="Saibo N.J.M."/>
            <person name="Varela M.C."/>
            <person name="Egas C."/>
            <person name="Matos J."/>
            <person name="Miguel C.M."/>
            <person name="Oliveira M.M."/>
            <person name="Ricardo C.P."/>
            <person name="Goncalves S."/>
        </authorList>
    </citation>
    <scope>NUCLEOTIDE SEQUENCE [LARGE SCALE GENOMIC DNA]</scope>
    <source>
        <strain evidence="4">cv. HL8</strain>
    </source>
</reference>
<dbReference type="Gene3D" id="1.25.40.10">
    <property type="entry name" value="Tetratricopeptide repeat domain"/>
    <property type="match status" value="1"/>
</dbReference>
<dbReference type="GO" id="GO:0009451">
    <property type="term" value="P:RNA modification"/>
    <property type="evidence" value="ECO:0007669"/>
    <property type="project" value="InterPro"/>
</dbReference>
<dbReference type="AlphaFoldDB" id="A0AAW0JFK1"/>
<dbReference type="InterPro" id="IPR002885">
    <property type="entry name" value="PPR_rpt"/>
</dbReference>
<dbReference type="EMBL" id="PKMF04000577">
    <property type="protein sequence ID" value="KAK7825343.1"/>
    <property type="molecule type" value="Genomic_DNA"/>
</dbReference>
<evidence type="ECO:0000256" key="1">
    <source>
        <dbReference type="ARBA" id="ARBA00022737"/>
    </source>
</evidence>
<dbReference type="PANTHER" id="PTHR47926:SF452">
    <property type="entry name" value="PENTATRICOPEPTIDE REPEAT-CONTAINING PROTEIN"/>
    <property type="match status" value="1"/>
</dbReference>
<dbReference type="Proteomes" id="UP000237347">
    <property type="component" value="Unassembled WGS sequence"/>
</dbReference>
<gene>
    <name evidence="3" type="primary">PCMP-H27_1</name>
    <name evidence="3" type="ORF">CFP56_033498</name>
</gene>
<dbReference type="Pfam" id="PF01535">
    <property type="entry name" value="PPR"/>
    <property type="match status" value="2"/>
</dbReference>
<dbReference type="InterPro" id="IPR046960">
    <property type="entry name" value="PPR_At4g14850-like_plant"/>
</dbReference>
<organism evidence="3 4">
    <name type="scientific">Quercus suber</name>
    <name type="common">Cork oak</name>
    <dbReference type="NCBI Taxonomy" id="58331"/>
    <lineage>
        <taxon>Eukaryota</taxon>
        <taxon>Viridiplantae</taxon>
        <taxon>Streptophyta</taxon>
        <taxon>Embryophyta</taxon>
        <taxon>Tracheophyta</taxon>
        <taxon>Spermatophyta</taxon>
        <taxon>Magnoliopsida</taxon>
        <taxon>eudicotyledons</taxon>
        <taxon>Gunneridae</taxon>
        <taxon>Pentapetalae</taxon>
        <taxon>rosids</taxon>
        <taxon>fabids</taxon>
        <taxon>Fagales</taxon>
        <taxon>Fagaceae</taxon>
        <taxon>Quercus</taxon>
    </lineage>
</organism>
<feature type="repeat" description="PPR" evidence="2">
    <location>
        <begin position="13"/>
        <end position="49"/>
    </location>
</feature>
<protein>
    <submittedName>
        <fullName evidence="3">Pentatricopeptide repeat-containing protein</fullName>
    </submittedName>
</protein>
<name>A0AAW0JFK1_QUESU</name>
<keyword evidence="4" id="KW-1185">Reference proteome</keyword>
<sequence length="119" mass="13537">MAEHVFGQMTEENLISWNAMLAAYVQNGWKWNNKALVLFQDIWHQAFKPDAFTFASILPAYSESASLREGKQIHGSIMKSEIGTNTYILNSIAYMYAKCGDKGAAREVFDRMLHRDVIS</sequence>